<keyword evidence="3" id="KW-1185">Reference proteome</keyword>
<dbReference type="AlphaFoldDB" id="A0A0S4IUQ1"/>
<evidence type="ECO:0000313" key="2">
    <source>
        <dbReference type="EMBL" id="CUF98713.1"/>
    </source>
</evidence>
<accession>A0A0S4IUQ1</accession>
<dbReference type="Gene3D" id="3.90.640.10">
    <property type="entry name" value="Actin, Chain A, domain 4"/>
    <property type="match status" value="1"/>
</dbReference>
<protein>
    <submittedName>
        <fullName evidence="2">Actin-like protein, putative</fullName>
    </submittedName>
</protein>
<evidence type="ECO:0000256" key="1">
    <source>
        <dbReference type="RuleBase" id="RU000487"/>
    </source>
</evidence>
<dbReference type="InterPro" id="IPR004000">
    <property type="entry name" value="Actin"/>
</dbReference>
<dbReference type="Gene3D" id="3.30.420.40">
    <property type="match status" value="2"/>
</dbReference>
<dbReference type="EMBL" id="CYKH01000477">
    <property type="protein sequence ID" value="CUF98713.1"/>
    <property type="molecule type" value="Genomic_DNA"/>
</dbReference>
<dbReference type="Proteomes" id="UP000051952">
    <property type="component" value="Unassembled WGS sequence"/>
</dbReference>
<proteinExistence type="inferred from homology"/>
<dbReference type="CDD" id="cd10169">
    <property type="entry name" value="ASKHA_NBD_actin-like"/>
    <property type="match status" value="1"/>
</dbReference>
<sequence>MSDGDDRILVVLQLGSTQVRCGLSGDDAPRRQLVHVINGRNPVKEGILQDPEDFVTIVRGCVGEDMDCATETRGIIVCDPPTNTPESRKMLAAVLFDVFHFPAVRFFSRTPLCALSACITTALVVEFGDEHTYVMPVVGCVGIRHALIVGPIAGRQITAWLMKKVQAYNPSLVLQDKLGFNNIGGIKHQCPVAPSKEAYTETYQDALAEEKAFFEESAKKSSEKSSTSSAAQPAEEGETGYVLLGSVKHQDTDTAVHEIKLPPAGILTAAPEALFQPQLLLPDDNKAARGSLAELIVDSIRAIDAETATPELIVELYSHVVIAGRGCMFPGGFAERLTLELTPLAAAAHGVQDLTVIADPARSSGAWVGASVLSSMRDTEANGFVTNAMWETHGPSIFDSWSTE</sequence>
<dbReference type="PANTHER" id="PTHR11937">
    <property type="entry name" value="ACTIN"/>
    <property type="match status" value="1"/>
</dbReference>
<dbReference type="SMART" id="SM00268">
    <property type="entry name" value="ACTIN"/>
    <property type="match status" value="1"/>
</dbReference>
<dbReference type="VEuPathDB" id="TriTrypDB:BSAL_68540"/>
<reference evidence="3" key="1">
    <citation type="submission" date="2015-09" db="EMBL/GenBank/DDBJ databases">
        <authorList>
            <consortium name="Pathogen Informatics"/>
        </authorList>
    </citation>
    <scope>NUCLEOTIDE SEQUENCE [LARGE SCALE GENOMIC DNA]</scope>
    <source>
        <strain evidence="3">Lake Konstanz</strain>
    </source>
</reference>
<evidence type="ECO:0000313" key="3">
    <source>
        <dbReference type="Proteomes" id="UP000051952"/>
    </source>
</evidence>
<dbReference type="InterPro" id="IPR043129">
    <property type="entry name" value="ATPase_NBD"/>
</dbReference>
<gene>
    <name evidence="2" type="ORF">BSAL_68540</name>
</gene>
<dbReference type="Pfam" id="PF00022">
    <property type="entry name" value="Actin"/>
    <property type="match status" value="1"/>
</dbReference>
<dbReference type="SUPFAM" id="SSF53067">
    <property type="entry name" value="Actin-like ATPase domain"/>
    <property type="match status" value="2"/>
</dbReference>
<organism evidence="2 3">
    <name type="scientific">Bodo saltans</name>
    <name type="common">Flagellated protozoan</name>
    <dbReference type="NCBI Taxonomy" id="75058"/>
    <lineage>
        <taxon>Eukaryota</taxon>
        <taxon>Discoba</taxon>
        <taxon>Euglenozoa</taxon>
        <taxon>Kinetoplastea</taxon>
        <taxon>Metakinetoplastina</taxon>
        <taxon>Eubodonida</taxon>
        <taxon>Bodonidae</taxon>
        <taxon>Bodo</taxon>
    </lineage>
</organism>
<name>A0A0S4IUQ1_BODSA</name>
<comment type="similarity">
    <text evidence="1">Belongs to the actin family.</text>
</comment>